<feature type="domain" description="Peptidase S1" evidence="8">
    <location>
        <begin position="89"/>
        <end position="322"/>
    </location>
</feature>
<organism evidence="9 10">
    <name type="scientific">Brunnivagina elsteri CCALA 953</name>
    <dbReference type="NCBI Taxonomy" id="987040"/>
    <lineage>
        <taxon>Bacteria</taxon>
        <taxon>Bacillati</taxon>
        <taxon>Cyanobacteriota</taxon>
        <taxon>Cyanophyceae</taxon>
        <taxon>Nostocales</taxon>
        <taxon>Calotrichaceae</taxon>
        <taxon>Brunnivagina</taxon>
    </lineage>
</organism>
<dbReference type="InterPro" id="IPR043504">
    <property type="entry name" value="Peptidase_S1_PA_chymotrypsin"/>
</dbReference>
<reference evidence="9 10" key="1">
    <citation type="submission" date="2017-08" db="EMBL/GenBank/DDBJ databases">
        <title>Draft genome sequence of filamentous cyanobacterium Calothrix elsteri CCALA 953.</title>
        <authorList>
            <person name="Gagunashvili A.N."/>
            <person name="Elster J."/>
            <person name="Andresson O.S."/>
        </authorList>
    </citation>
    <scope>NUCLEOTIDE SEQUENCE [LARGE SCALE GENOMIC DNA]</scope>
    <source>
        <strain evidence="9 10">CCALA 953</strain>
    </source>
</reference>
<dbReference type="PANTHER" id="PTHR15462:SF8">
    <property type="entry name" value="SERINE PROTEASE"/>
    <property type="match status" value="1"/>
</dbReference>
<keyword evidence="4 6" id="KW-0378">Hydrolase</keyword>
<gene>
    <name evidence="9" type="ORF">CK510_25480</name>
</gene>
<evidence type="ECO:0000256" key="4">
    <source>
        <dbReference type="ARBA" id="ARBA00022801"/>
    </source>
</evidence>
<evidence type="ECO:0000313" key="10">
    <source>
        <dbReference type="Proteomes" id="UP000218238"/>
    </source>
</evidence>
<dbReference type="RefSeq" id="WP_095724332.1">
    <property type="nucleotide sequence ID" value="NZ_NTFS01000419.1"/>
</dbReference>
<dbReference type="Proteomes" id="UP000218238">
    <property type="component" value="Unassembled WGS sequence"/>
</dbReference>
<evidence type="ECO:0000256" key="7">
    <source>
        <dbReference type="SAM" id="MobiDB-lite"/>
    </source>
</evidence>
<keyword evidence="10" id="KW-1185">Reference proteome</keyword>
<feature type="compositionally biased region" description="Basic and acidic residues" evidence="7">
    <location>
        <begin position="72"/>
        <end position="84"/>
    </location>
</feature>
<dbReference type="Pfam" id="PF00089">
    <property type="entry name" value="Trypsin"/>
    <property type="match status" value="1"/>
</dbReference>
<keyword evidence="5 6" id="KW-0720">Serine protease</keyword>
<protein>
    <recommendedName>
        <fullName evidence="6">Serine protease</fullName>
        <ecNumber evidence="6">3.4.21.-</ecNumber>
    </recommendedName>
</protein>
<sequence length="322" mass="35207">MKTTKTTTIKNAIALFSCVLVQLSAGIALTTIFKTNAQTPNPTAPKFTSFKDAKNFKIKGNGNPFQPSNLQQEKKPDKPDDKEFKNRTVIGWDDRTPMLSRQYPWSAIGRVQGISTENKEYHCTGTLITEDVVLTNAHCVINPETRKLSQKIAFLPNVINGKVANRADVAEVVNVLYGTDFGGSALENQTNDWALFKLNKPIGLKYGYLGWKSLSNATLTRNKQAYIFVGYSGDFPDTSKENYRFFTAGSGFTASAQADCSITQAESNVLFHDCDTTGGSSGGAIIGVIGNKPYIVGLNNAERTDGSTNLGLRIDFLDRFAN</sequence>
<dbReference type="SUPFAM" id="SSF50494">
    <property type="entry name" value="Trypsin-like serine proteases"/>
    <property type="match status" value="1"/>
</dbReference>
<evidence type="ECO:0000256" key="6">
    <source>
        <dbReference type="RuleBase" id="RU004296"/>
    </source>
</evidence>
<evidence type="ECO:0000313" key="9">
    <source>
        <dbReference type="EMBL" id="PAX51313.1"/>
    </source>
</evidence>
<feature type="chain" id="PRO_5011812935" description="Serine protease" evidence="6">
    <location>
        <begin position="31"/>
        <end position="322"/>
    </location>
</feature>
<feature type="region of interest" description="Disordered" evidence="7">
    <location>
        <begin position="61"/>
        <end position="84"/>
    </location>
</feature>
<dbReference type="InterPro" id="IPR009003">
    <property type="entry name" value="Peptidase_S1_PA"/>
</dbReference>
<comment type="caution">
    <text evidence="9">The sequence shown here is derived from an EMBL/GenBank/DDBJ whole genome shotgun (WGS) entry which is preliminary data.</text>
</comment>
<dbReference type="InterPro" id="IPR008256">
    <property type="entry name" value="Peptidase_S1B"/>
</dbReference>
<dbReference type="GO" id="GO:0006508">
    <property type="term" value="P:proteolysis"/>
    <property type="evidence" value="ECO:0007669"/>
    <property type="project" value="UniProtKB-KW"/>
</dbReference>
<evidence type="ECO:0000256" key="2">
    <source>
        <dbReference type="ARBA" id="ARBA00022670"/>
    </source>
</evidence>
<dbReference type="PROSITE" id="PS50240">
    <property type="entry name" value="TRYPSIN_DOM"/>
    <property type="match status" value="1"/>
</dbReference>
<name>A0A2A2TC75_9CYAN</name>
<comment type="similarity">
    <text evidence="1 6">Belongs to the peptidase S1B family.</text>
</comment>
<dbReference type="PRINTS" id="PR00839">
    <property type="entry name" value="V8PROTEASE"/>
</dbReference>
<dbReference type="EMBL" id="NTFS01000419">
    <property type="protein sequence ID" value="PAX51313.1"/>
    <property type="molecule type" value="Genomic_DNA"/>
</dbReference>
<dbReference type="InterPro" id="IPR050966">
    <property type="entry name" value="Glutamyl_endopeptidase"/>
</dbReference>
<keyword evidence="3 6" id="KW-0732">Signal</keyword>
<dbReference type="GO" id="GO:0004252">
    <property type="term" value="F:serine-type endopeptidase activity"/>
    <property type="evidence" value="ECO:0007669"/>
    <property type="project" value="InterPro"/>
</dbReference>
<keyword evidence="2 6" id="KW-0645">Protease</keyword>
<evidence type="ECO:0000256" key="5">
    <source>
        <dbReference type="ARBA" id="ARBA00022825"/>
    </source>
</evidence>
<evidence type="ECO:0000259" key="8">
    <source>
        <dbReference type="PROSITE" id="PS50240"/>
    </source>
</evidence>
<accession>A0A2A2TC75</accession>
<dbReference type="OrthoDB" id="479233at2"/>
<proteinExistence type="inferred from homology"/>
<dbReference type="EC" id="3.4.21.-" evidence="6"/>
<dbReference type="AlphaFoldDB" id="A0A2A2TC75"/>
<dbReference type="PANTHER" id="PTHR15462">
    <property type="entry name" value="SERINE PROTEASE"/>
    <property type="match status" value="1"/>
</dbReference>
<dbReference type="InterPro" id="IPR001254">
    <property type="entry name" value="Trypsin_dom"/>
</dbReference>
<evidence type="ECO:0000256" key="1">
    <source>
        <dbReference type="ARBA" id="ARBA00008764"/>
    </source>
</evidence>
<dbReference type="Gene3D" id="2.40.10.10">
    <property type="entry name" value="Trypsin-like serine proteases"/>
    <property type="match status" value="2"/>
</dbReference>
<feature type="signal peptide" evidence="6">
    <location>
        <begin position="1"/>
        <end position="30"/>
    </location>
</feature>
<evidence type="ECO:0000256" key="3">
    <source>
        <dbReference type="ARBA" id="ARBA00022729"/>
    </source>
</evidence>